<dbReference type="PANTHER" id="PTHR47668:SF1">
    <property type="entry name" value="DIENELACTONE HYDROLASE DOMAIN-CONTAINING PROTEIN-RELATED"/>
    <property type="match status" value="1"/>
</dbReference>
<dbReference type="InParanoid" id="A0A2V0P415"/>
<dbReference type="SUPFAM" id="SSF53474">
    <property type="entry name" value="alpha/beta-Hydrolases"/>
    <property type="match status" value="1"/>
</dbReference>
<name>A0A2V0P415_9CHLO</name>
<organism evidence="2 3">
    <name type="scientific">Raphidocelis subcapitata</name>
    <dbReference type="NCBI Taxonomy" id="307507"/>
    <lineage>
        <taxon>Eukaryota</taxon>
        <taxon>Viridiplantae</taxon>
        <taxon>Chlorophyta</taxon>
        <taxon>core chlorophytes</taxon>
        <taxon>Chlorophyceae</taxon>
        <taxon>CS clade</taxon>
        <taxon>Sphaeropleales</taxon>
        <taxon>Selenastraceae</taxon>
        <taxon>Raphidocelis</taxon>
    </lineage>
</organism>
<reference evidence="2 3" key="1">
    <citation type="journal article" date="2018" name="Sci. Rep.">
        <title>Raphidocelis subcapitata (=Pseudokirchneriella subcapitata) provides an insight into genome evolution and environmental adaptations in the Sphaeropleales.</title>
        <authorList>
            <person name="Suzuki S."/>
            <person name="Yamaguchi H."/>
            <person name="Nakajima N."/>
            <person name="Kawachi M."/>
        </authorList>
    </citation>
    <scope>NUCLEOTIDE SEQUENCE [LARGE SCALE GENOMIC DNA]</scope>
    <source>
        <strain evidence="2 3">NIES-35</strain>
    </source>
</reference>
<evidence type="ECO:0000259" key="1">
    <source>
        <dbReference type="Pfam" id="PF01738"/>
    </source>
</evidence>
<dbReference type="OrthoDB" id="17560at2759"/>
<sequence>MADVCCAAGAPVSFEYAPKGKVETLAGDLEAYVAEGTKPAAILVVYDIFGYSDFPQIKQVSDRLAAATGFTVAVPDVFRGKPWSMSKFPPKPEDNLLGWISAEGAYDKVSKDLYAAVEALNARGCRKFAVLGCCWGASISLQAGADAATFSAVAGLHPSLFGRDADLAAGLKVPAAVVSAKGDPLESVQEGVAKASPALAARCVWRRMDDMTHGFCAARGDFRDPSVCARVGEVLQLLTSFFAANLA</sequence>
<evidence type="ECO:0000313" key="2">
    <source>
        <dbReference type="EMBL" id="GBF94598.1"/>
    </source>
</evidence>
<dbReference type="STRING" id="307507.A0A2V0P415"/>
<comment type="caution">
    <text evidence="2">The sequence shown here is derived from an EMBL/GenBank/DDBJ whole genome shotgun (WGS) entry which is preliminary data.</text>
</comment>
<dbReference type="Gene3D" id="3.40.50.1820">
    <property type="entry name" value="alpha/beta hydrolase"/>
    <property type="match status" value="1"/>
</dbReference>
<proteinExistence type="predicted"/>
<dbReference type="Pfam" id="PF01738">
    <property type="entry name" value="DLH"/>
    <property type="match status" value="1"/>
</dbReference>
<dbReference type="PANTHER" id="PTHR47668">
    <property type="entry name" value="DIENELACTONE HYDROLASE FAMILY PROTEIN (AFU_ORTHOLOGUE AFUA_6G01940)"/>
    <property type="match status" value="1"/>
</dbReference>
<gene>
    <name evidence="2" type="ORF">Rsub_06713</name>
</gene>
<evidence type="ECO:0000313" key="3">
    <source>
        <dbReference type="Proteomes" id="UP000247498"/>
    </source>
</evidence>
<dbReference type="AlphaFoldDB" id="A0A2V0P415"/>
<accession>A0A2V0P415</accession>
<keyword evidence="3" id="KW-1185">Reference proteome</keyword>
<dbReference type="InterPro" id="IPR029058">
    <property type="entry name" value="AB_hydrolase_fold"/>
</dbReference>
<dbReference type="InterPro" id="IPR002925">
    <property type="entry name" value="Dienelactn_hydro"/>
</dbReference>
<dbReference type="EMBL" id="BDRX01000053">
    <property type="protein sequence ID" value="GBF94598.1"/>
    <property type="molecule type" value="Genomic_DNA"/>
</dbReference>
<dbReference type="Proteomes" id="UP000247498">
    <property type="component" value="Unassembled WGS sequence"/>
</dbReference>
<protein>
    <recommendedName>
        <fullName evidence="1">Dienelactone hydrolase domain-containing protein</fullName>
    </recommendedName>
</protein>
<dbReference type="GO" id="GO:0016787">
    <property type="term" value="F:hydrolase activity"/>
    <property type="evidence" value="ECO:0007669"/>
    <property type="project" value="InterPro"/>
</dbReference>
<feature type="domain" description="Dienelactone hydrolase" evidence="1">
    <location>
        <begin position="29"/>
        <end position="244"/>
    </location>
</feature>